<evidence type="ECO:0000313" key="1">
    <source>
        <dbReference type="EMBL" id="GAA3144569.1"/>
    </source>
</evidence>
<name>A0ABP6NDE0_9ACTN</name>
<reference evidence="2" key="1">
    <citation type="journal article" date="2019" name="Int. J. Syst. Evol. Microbiol.">
        <title>The Global Catalogue of Microorganisms (GCM) 10K type strain sequencing project: providing services to taxonomists for standard genome sequencing and annotation.</title>
        <authorList>
            <consortium name="The Broad Institute Genomics Platform"/>
            <consortium name="The Broad Institute Genome Sequencing Center for Infectious Disease"/>
            <person name="Wu L."/>
            <person name="Ma J."/>
        </authorList>
    </citation>
    <scope>NUCLEOTIDE SEQUENCE [LARGE SCALE GENOMIC DNA]</scope>
    <source>
        <strain evidence="2">JCM 9373</strain>
    </source>
</reference>
<gene>
    <name evidence="1" type="ORF">GCM10010466_39590</name>
</gene>
<dbReference type="RefSeq" id="WP_344861616.1">
    <property type="nucleotide sequence ID" value="NZ_BAAAUT010000031.1"/>
</dbReference>
<protein>
    <submittedName>
        <fullName evidence="1">Uncharacterized protein</fullName>
    </submittedName>
</protein>
<comment type="caution">
    <text evidence="1">The sequence shown here is derived from an EMBL/GenBank/DDBJ whole genome shotgun (WGS) entry which is preliminary data.</text>
</comment>
<accession>A0ABP6NDE0</accession>
<keyword evidence="2" id="KW-1185">Reference proteome</keyword>
<sequence length="80" mass="8442">MTAVDLPGGGTVLLDWSPPLGTFTARADRNGQVLWQEGTTAKELPTLAALRAVLLGHRVCLPGDIADQLLATQNERGSAF</sequence>
<dbReference type="Proteomes" id="UP001500320">
    <property type="component" value="Unassembled WGS sequence"/>
</dbReference>
<proteinExistence type="predicted"/>
<organism evidence="1 2">
    <name type="scientific">Planomonospora alba</name>
    <dbReference type="NCBI Taxonomy" id="161354"/>
    <lineage>
        <taxon>Bacteria</taxon>
        <taxon>Bacillati</taxon>
        <taxon>Actinomycetota</taxon>
        <taxon>Actinomycetes</taxon>
        <taxon>Streptosporangiales</taxon>
        <taxon>Streptosporangiaceae</taxon>
        <taxon>Planomonospora</taxon>
    </lineage>
</organism>
<evidence type="ECO:0000313" key="2">
    <source>
        <dbReference type="Proteomes" id="UP001500320"/>
    </source>
</evidence>
<dbReference type="EMBL" id="BAAAUT010000031">
    <property type="protein sequence ID" value="GAA3144569.1"/>
    <property type="molecule type" value="Genomic_DNA"/>
</dbReference>